<evidence type="ECO:0000313" key="4">
    <source>
        <dbReference type="Proteomes" id="UP000237000"/>
    </source>
</evidence>
<evidence type="ECO:0000259" key="2">
    <source>
        <dbReference type="Pfam" id="PF14389"/>
    </source>
</evidence>
<dbReference type="InParanoid" id="A0A2P5B4B3"/>
<evidence type="ECO:0000259" key="1">
    <source>
        <dbReference type="Pfam" id="PF04784"/>
    </source>
</evidence>
<dbReference type="InterPro" id="IPR006869">
    <property type="entry name" value="DUF547"/>
</dbReference>
<keyword evidence="4" id="KW-1185">Reference proteome</keyword>
<protein>
    <submittedName>
        <fullName evidence="3">Ternary complex factor MIP1, leucine-zipper</fullName>
    </submittedName>
</protein>
<reference evidence="4" key="1">
    <citation type="submission" date="2016-06" db="EMBL/GenBank/DDBJ databases">
        <title>Parallel loss of symbiosis genes in relatives of nitrogen-fixing non-legume Parasponia.</title>
        <authorList>
            <person name="Van Velzen R."/>
            <person name="Holmer R."/>
            <person name="Bu F."/>
            <person name="Rutten L."/>
            <person name="Van Zeijl A."/>
            <person name="Liu W."/>
            <person name="Santuari L."/>
            <person name="Cao Q."/>
            <person name="Sharma T."/>
            <person name="Shen D."/>
            <person name="Roswanjaya Y."/>
            <person name="Wardhani T."/>
            <person name="Kalhor M.S."/>
            <person name="Jansen J."/>
            <person name="Van den Hoogen J."/>
            <person name="Gungor B."/>
            <person name="Hartog M."/>
            <person name="Hontelez J."/>
            <person name="Verver J."/>
            <person name="Yang W.-C."/>
            <person name="Schijlen E."/>
            <person name="Repin R."/>
            <person name="Schilthuizen M."/>
            <person name="Schranz E."/>
            <person name="Heidstra R."/>
            <person name="Miyata K."/>
            <person name="Fedorova E."/>
            <person name="Kohlen W."/>
            <person name="Bisseling T."/>
            <person name="Smit S."/>
            <person name="Geurts R."/>
        </authorList>
    </citation>
    <scope>NUCLEOTIDE SEQUENCE [LARGE SCALE GENOMIC DNA]</scope>
    <source>
        <strain evidence="4">cv. RG33-2</strain>
    </source>
</reference>
<comment type="caution">
    <text evidence="3">The sequence shown here is derived from an EMBL/GenBank/DDBJ whole genome shotgun (WGS) entry which is preliminary data.</text>
</comment>
<dbReference type="PANTHER" id="PTHR23054:SF20">
    <property type="entry name" value="DUF547 DOMAIN-CONTAINING PROTEIN"/>
    <property type="match status" value="1"/>
</dbReference>
<dbReference type="PANTHER" id="PTHR23054">
    <property type="entry name" value="TERNARY COMPLEX FACTOR MIP1, LEUCINE-ZIPPER-RELATED"/>
    <property type="match status" value="1"/>
</dbReference>
<dbReference type="Proteomes" id="UP000237000">
    <property type="component" value="Unassembled WGS sequence"/>
</dbReference>
<gene>
    <name evidence="3" type="ORF">TorRG33x02_333310</name>
</gene>
<dbReference type="Pfam" id="PF14389">
    <property type="entry name" value="Lzipper-MIP1"/>
    <property type="match status" value="1"/>
</dbReference>
<feature type="domain" description="Ternary complex factor MIP1 leucine-zipper" evidence="2">
    <location>
        <begin position="96"/>
        <end position="176"/>
    </location>
</feature>
<evidence type="ECO:0000313" key="3">
    <source>
        <dbReference type="EMBL" id="PON43650.1"/>
    </source>
</evidence>
<dbReference type="OrthoDB" id="418495at2759"/>
<dbReference type="AlphaFoldDB" id="A0A2P5B4B3"/>
<accession>A0A2P5B4B3</accession>
<dbReference type="EMBL" id="JXTC01000610">
    <property type="protein sequence ID" value="PON43650.1"/>
    <property type="molecule type" value="Genomic_DNA"/>
</dbReference>
<proteinExistence type="predicted"/>
<sequence>MAKASNESLGVGLKPIFDVIMHELKWRGSSLKPFKFMEVGVSRHKRSKSDSDPVKRNSKWDKLNTILEAPSQLKMDEMVISKGSAEARKRQPPKTNVHNSLNQEILKLQRQLEDQLVVRHALENALSYQPLSHEAATDESIPKPTKDLIKEITVLELEILYLERHLLSLYRKTFDQQMSSVSKMNGRLNSDLGTEKGIYSEASGQDIMPQKENSVIYSGNLMSPRNSLGNQQERVDILEPEKLLDSSIHRSHSSLSQRSACSFRASPRKFLNKAVDSYHSLPLSMLEQSENATPNASLAEHLGTCLSDHVPETPNCLSEEMVRCISAVYCELADPPLINQDYASSPVTFSSSIYEVSSDSQNEKWSSLSKKLPFFNSHIDNPFHFEGSECPSGPYCRMLKVQWICRDTEKLRDIDNMLQKFRSLVYQLEEVDLRKMKHEEKLAFWINVHNALVMHAFLVYGIPQNNLKRASLLLKAAYNVGGHTISVDMIQNSILGCRLPRPGQWLRLLFSSKTKFKVGDARKAFAIEHPEPLLHFALCSGSQSDPAVRVYTPKRVFEELETAKEEYIQSTFIMHKEHKILLPKIVESFAKDSGLSPADLVAMVEHFAPDSRRKTIHHCQHKKFWKGIEWIPHNFTFHFLLSKEVAW</sequence>
<feature type="domain" description="DUF547" evidence="1">
    <location>
        <begin position="433"/>
        <end position="568"/>
    </location>
</feature>
<dbReference type="Pfam" id="PF04784">
    <property type="entry name" value="DUF547"/>
    <property type="match status" value="1"/>
</dbReference>
<name>A0A2P5B4B3_TREOI</name>
<organism evidence="3 4">
    <name type="scientific">Trema orientale</name>
    <name type="common">Charcoal tree</name>
    <name type="synonym">Celtis orientalis</name>
    <dbReference type="NCBI Taxonomy" id="63057"/>
    <lineage>
        <taxon>Eukaryota</taxon>
        <taxon>Viridiplantae</taxon>
        <taxon>Streptophyta</taxon>
        <taxon>Embryophyta</taxon>
        <taxon>Tracheophyta</taxon>
        <taxon>Spermatophyta</taxon>
        <taxon>Magnoliopsida</taxon>
        <taxon>eudicotyledons</taxon>
        <taxon>Gunneridae</taxon>
        <taxon>Pentapetalae</taxon>
        <taxon>rosids</taxon>
        <taxon>fabids</taxon>
        <taxon>Rosales</taxon>
        <taxon>Cannabaceae</taxon>
        <taxon>Trema</taxon>
    </lineage>
</organism>
<dbReference type="InterPro" id="IPR025757">
    <property type="entry name" value="MIP1_Leuzipper"/>
</dbReference>